<keyword evidence="4" id="KW-1185">Reference proteome</keyword>
<dbReference type="SMART" id="SM00593">
    <property type="entry name" value="RUN"/>
    <property type="match status" value="1"/>
</dbReference>
<sequence>MYLYKTAKVMKSHNSIHTGTLDSVSTEMSRSRRKSKTTPPQNRRQKWKKNYMMMSLPCQSDDIIKLSSLKKEEIYSFTQSLNRQTSQQLRRQKHREKLLKLLQDCAESMEGVVCRSYVESMKSPSQHTSSHDLPQDLIVLDDGQEMSSANITRTVDDMKTRITTDYSKNLSEIVFRDHGEYGSGEVLYMSSDASSKRFLAPKLRLANSFSSSYVEDTDESYTHSEDEMVPYRVTHANAGHSTGSPNVNRNRYTAKLNEEEYKDLVSNGKSTAFMSHHEDEMSLYYDDEFDVEKSPPGMALHDSDMEAAICNEYASLLHIANKTMNFNQSANSSDTHSNFSSDFDNIFPSSLSLNRDIDYTDVERNCEEISGLDESVPNYSDIPATTKKDYRITFTHGDSDLSEDESQRCRTSKAASNKNQIPKPPRLRSGNQGTDTLTKKVSFSDELAVVNENNATHSQRMEEIGNSTTWLQMKHNYTTWGQVKTERVSPERDCTKTQSVPDIKTKAEISEKEDSGIDQKRYSLTLWEQYKRTHSPTLGVIGHGELTTPDAFSEPTISEQNKRTQELAESINNLLDDALLGPDHVRKTAVTKMSSSRLHPLPDLSFLRTTKRSLCEYKWWKEIFDQPSFCAAGGGSRTNSCLTCSGCERKHSTDHHVILFQGSKPAQHKICEVSMLEKLLSPSNVPCHCTKELKERLCDLSSGIATGSSGVTPREPNSWQHIADFLKKRQKQGSRGSLNSTLSDQQLLDVVTCIELADSLVKHQQSTSAQQLNSCDQQDLLLLIWKFVSALECVLCTGLKSHKLVSVAIGKIRTRVSIWDIVEESALSAGKLTNIFSQIIEEISRFRLNDPNLKLCLFIVGTLNYQCLDFWLSILTHNAQLMDKYYHGDSYLRSKVMGDRRLHSEMVQSVQPLSLYTWDINYNDVITACTQTQCPPDGTSAANTKVRTELASALPVFRQSPSVAALGQQEKANPKLGKSQRYFSANNIRQAVVI</sequence>
<reference evidence="3" key="1">
    <citation type="submission" date="2020-06" db="EMBL/GenBank/DDBJ databases">
        <title>Draft genome of Bugula neritina, a colonial animal packing powerful symbionts and potential medicines.</title>
        <authorList>
            <person name="Rayko M."/>
        </authorList>
    </citation>
    <scope>NUCLEOTIDE SEQUENCE [LARGE SCALE GENOMIC DNA]</scope>
    <source>
        <strain evidence="3">Kwan_BN1</strain>
    </source>
</reference>
<dbReference type="InterPro" id="IPR037213">
    <property type="entry name" value="Run_dom_sf"/>
</dbReference>
<feature type="domain" description="RUN" evidence="2">
    <location>
        <begin position="778"/>
        <end position="925"/>
    </location>
</feature>
<dbReference type="Gene3D" id="1.20.58.900">
    <property type="match status" value="1"/>
</dbReference>
<protein>
    <submittedName>
        <fullName evidence="3">FDPS</fullName>
    </submittedName>
</protein>
<dbReference type="OrthoDB" id="9884296at2759"/>
<evidence type="ECO:0000256" key="1">
    <source>
        <dbReference type="SAM" id="MobiDB-lite"/>
    </source>
</evidence>
<dbReference type="SUPFAM" id="SSF140741">
    <property type="entry name" value="RUN domain-like"/>
    <property type="match status" value="1"/>
</dbReference>
<dbReference type="AlphaFoldDB" id="A0A7J7KI73"/>
<feature type="region of interest" description="Disordered" evidence="1">
    <location>
        <begin position="15"/>
        <end position="45"/>
    </location>
</feature>
<dbReference type="Proteomes" id="UP000593567">
    <property type="component" value="Unassembled WGS sequence"/>
</dbReference>
<dbReference type="InterPro" id="IPR004012">
    <property type="entry name" value="Run_dom"/>
</dbReference>
<feature type="region of interest" description="Disordered" evidence="1">
    <location>
        <begin position="396"/>
        <end position="437"/>
    </location>
</feature>
<name>A0A7J7KI73_BUGNE</name>
<dbReference type="PROSITE" id="PS50826">
    <property type="entry name" value="RUN"/>
    <property type="match status" value="1"/>
</dbReference>
<dbReference type="Pfam" id="PF02759">
    <property type="entry name" value="RUN"/>
    <property type="match status" value="1"/>
</dbReference>
<accession>A0A7J7KI73</accession>
<organism evidence="3 4">
    <name type="scientific">Bugula neritina</name>
    <name type="common">Brown bryozoan</name>
    <name type="synonym">Sertularia neritina</name>
    <dbReference type="NCBI Taxonomy" id="10212"/>
    <lineage>
        <taxon>Eukaryota</taxon>
        <taxon>Metazoa</taxon>
        <taxon>Spiralia</taxon>
        <taxon>Lophotrochozoa</taxon>
        <taxon>Bryozoa</taxon>
        <taxon>Gymnolaemata</taxon>
        <taxon>Cheilostomatida</taxon>
        <taxon>Flustrina</taxon>
        <taxon>Buguloidea</taxon>
        <taxon>Bugulidae</taxon>
        <taxon>Bugula</taxon>
    </lineage>
</organism>
<gene>
    <name evidence="3" type="ORF">EB796_003420</name>
</gene>
<comment type="caution">
    <text evidence="3">The sequence shown here is derived from an EMBL/GenBank/DDBJ whole genome shotgun (WGS) entry which is preliminary data.</text>
</comment>
<dbReference type="EMBL" id="VXIV02000441">
    <property type="protein sequence ID" value="KAF6038259.1"/>
    <property type="molecule type" value="Genomic_DNA"/>
</dbReference>
<proteinExistence type="predicted"/>
<evidence type="ECO:0000313" key="3">
    <source>
        <dbReference type="EMBL" id="KAF6038259.1"/>
    </source>
</evidence>
<feature type="compositionally biased region" description="Polar residues" evidence="1">
    <location>
        <begin position="15"/>
        <end position="28"/>
    </location>
</feature>
<evidence type="ECO:0000259" key="2">
    <source>
        <dbReference type="PROSITE" id="PS50826"/>
    </source>
</evidence>
<evidence type="ECO:0000313" key="4">
    <source>
        <dbReference type="Proteomes" id="UP000593567"/>
    </source>
</evidence>